<evidence type="ECO:0000256" key="14">
    <source>
        <dbReference type="ARBA" id="ARBA00048179"/>
    </source>
</evidence>
<dbReference type="GO" id="GO:0000155">
    <property type="term" value="F:phosphorelay sensor kinase activity"/>
    <property type="evidence" value="ECO:0007669"/>
    <property type="project" value="InterPro"/>
</dbReference>
<comment type="similarity">
    <text evidence="4">Belongs to the NMT1/THI5 family.</text>
</comment>
<dbReference type="InterPro" id="IPR036097">
    <property type="entry name" value="HisK_dim/P_sf"/>
</dbReference>
<dbReference type="InterPro" id="IPR004358">
    <property type="entry name" value="Sig_transdc_His_kin-like_C"/>
</dbReference>
<dbReference type="InterPro" id="IPR015168">
    <property type="entry name" value="SsuA/THI5"/>
</dbReference>
<keyword evidence="16" id="KW-0812">Transmembrane</keyword>
<feature type="domain" description="PAS" evidence="19">
    <location>
        <begin position="399"/>
        <end position="472"/>
    </location>
</feature>
<evidence type="ECO:0000256" key="6">
    <source>
        <dbReference type="ARBA" id="ARBA00012438"/>
    </source>
</evidence>
<accession>A0A2Z6AVA4</accession>
<name>A0A2Z6AVA4_9BACT</name>
<dbReference type="InterPro" id="IPR003661">
    <property type="entry name" value="HisK_dim/P_dom"/>
</dbReference>
<proteinExistence type="inferred from homology"/>
<keyword evidence="7" id="KW-0597">Phosphoprotein</keyword>
<dbReference type="PROSITE" id="PS50113">
    <property type="entry name" value="PAC"/>
    <property type="match status" value="2"/>
</dbReference>
<dbReference type="InterPro" id="IPR001610">
    <property type="entry name" value="PAC"/>
</dbReference>
<dbReference type="InterPro" id="IPR000014">
    <property type="entry name" value="PAS"/>
</dbReference>
<dbReference type="SUPFAM" id="SSF47384">
    <property type="entry name" value="Homodimeric domain of signal transducing histidine kinase"/>
    <property type="match status" value="1"/>
</dbReference>
<dbReference type="GO" id="GO:0046872">
    <property type="term" value="F:metal ion binding"/>
    <property type="evidence" value="ECO:0007669"/>
    <property type="project" value="UniProtKB-KW"/>
</dbReference>
<feature type="domain" description="Histidine kinase" evidence="18">
    <location>
        <begin position="662"/>
        <end position="881"/>
    </location>
</feature>
<evidence type="ECO:0000256" key="12">
    <source>
        <dbReference type="ARBA" id="ARBA00023004"/>
    </source>
</evidence>
<keyword evidence="10" id="KW-0663">Pyridoxal phosphate</keyword>
<dbReference type="Pfam" id="PF08448">
    <property type="entry name" value="PAS_4"/>
    <property type="match status" value="1"/>
</dbReference>
<dbReference type="CDD" id="cd00130">
    <property type="entry name" value="PAS"/>
    <property type="match status" value="1"/>
</dbReference>
<evidence type="ECO:0000256" key="5">
    <source>
        <dbReference type="ARBA" id="ARBA00011738"/>
    </source>
</evidence>
<dbReference type="CDD" id="cd00075">
    <property type="entry name" value="HATPase"/>
    <property type="match status" value="1"/>
</dbReference>
<keyword evidence="8" id="KW-0808">Transferase</keyword>
<comment type="catalytic activity">
    <reaction evidence="14">
        <text>N(6)-(pyridoxal phosphate)-L-lysyl-[4-amino-5-hydroxymethyl-2-methylpyrimidine phosphate synthase] + L-histidyl-[4-amino-5-hydroxymethyl-2-methylpyrimidine phosphate synthase] + 2 Fe(3+) + 4 H2O = L-lysyl-[4-amino-5-hydroxymethyl-2-methylpyrimidine phosphate synthase] + (2S)-2-amino-5-hydroxy-4-oxopentanoyl-[4-amino-5-hydroxymethyl-2-methylpyrimidine phosphate synthase] + 4-amino-2-methyl-5-(phosphooxymethyl)pyrimidine + 3-oxopropanoate + 2 Fe(2+) + 2 H(+)</text>
        <dbReference type="Rhea" id="RHEA:65756"/>
        <dbReference type="Rhea" id="RHEA-COMP:16892"/>
        <dbReference type="Rhea" id="RHEA-COMP:16893"/>
        <dbReference type="Rhea" id="RHEA-COMP:16894"/>
        <dbReference type="Rhea" id="RHEA-COMP:16895"/>
        <dbReference type="ChEBI" id="CHEBI:15377"/>
        <dbReference type="ChEBI" id="CHEBI:15378"/>
        <dbReference type="ChEBI" id="CHEBI:29033"/>
        <dbReference type="ChEBI" id="CHEBI:29034"/>
        <dbReference type="ChEBI" id="CHEBI:29969"/>
        <dbReference type="ChEBI" id="CHEBI:29979"/>
        <dbReference type="ChEBI" id="CHEBI:33190"/>
        <dbReference type="ChEBI" id="CHEBI:58354"/>
        <dbReference type="ChEBI" id="CHEBI:143915"/>
        <dbReference type="ChEBI" id="CHEBI:157692"/>
    </reaction>
    <physiologicalReaction direction="left-to-right" evidence="14">
        <dbReference type="Rhea" id="RHEA:65757"/>
    </physiologicalReaction>
</comment>
<evidence type="ECO:0000256" key="11">
    <source>
        <dbReference type="ARBA" id="ARBA00022977"/>
    </source>
</evidence>
<evidence type="ECO:0000256" key="9">
    <source>
        <dbReference type="ARBA" id="ARBA00022723"/>
    </source>
</evidence>
<gene>
    <name evidence="21" type="ORF">DFE_0446</name>
</gene>
<dbReference type="PRINTS" id="PR00344">
    <property type="entry name" value="BCTRLSENSOR"/>
</dbReference>
<dbReference type="PROSITE" id="PS50109">
    <property type="entry name" value="HIS_KIN"/>
    <property type="match status" value="1"/>
</dbReference>
<keyword evidence="11" id="KW-0784">Thiamine biosynthesis</keyword>
<evidence type="ECO:0000313" key="22">
    <source>
        <dbReference type="Proteomes" id="UP000269883"/>
    </source>
</evidence>
<keyword evidence="12" id="KW-0408">Iron</keyword>
<keyword evidence="17" id="KW-0732">Signal</keyword>
<feature type="domain" description="PAC" evidence="20">
    <location>
        <begin position="597"/>
        <end position="649"/>
    </location>
</feature>
<dbReference type="PANTHER" id="PTHR31528:SF1">
    <property type="entry name" value="4-AMINO-5-HYDROXYMETHYL-2-METHYLPYRIMIDINE PHOSPHATE SYNTHASE THI11-RELATED"/>
    <property type="match status" value="1"/>
</dbReference>
<comment type="function">
    <text evidence="2">Responsible for the formation of the pyrimidine heterocycle in the thiamine biosynthesis pathway. Catalyzes the formation of hydroxymethylpyrimidine phosphate (HMP-P) from histidine and pyridoxal phosphate (PLP). The protein uses PLP and the active site histidine to form HMP-P, generating an inactive enzyme. The enzyme can only undergo a single turnover, which suggests it is a suicide enzyme.</text>
</comment>
<dbReference type="EMBL" id="AP017378">
    <property type="protein sequence ID" value="BBD07172.1"/>
    <property type="molecule type" value="Genomic_DNA"/>
</dbReference>
<feature type="transmembrane region" description="Helical" evidence="16">
    <location>
        <begin position="342"/>
        <end position="364"/>
    </location>
</feature>
<dbReference type="Gene3D" id="3.40.190.10">
    <property type="entry name" value="Periplasmic binding protein-like II"/>
    <property type="match status" value="2"/>
</dbReference>
<evidence type="ECO:0000256" key="16">
    <source>
        <dbReference type="SAM" id="Phobius"/>
    </source>
</evidence>
<dbReference type="AlphaFoldDB" id="A0A2Z6AVA4"/>
<evidence type="ECO:0000256" key="1">
    <source>
        <dbReference type="ARBA" id="ARBA00000085"/>
    </source>
</evidence>
<dbReference type="Pfam" id="PF02518">
    <property type="entry name" value="HATPase_c"/>
    <property type="match status" value="1"/>
</dbReference>
<dbReference type="InterPro" id="IPR000700">
    <property type="entry name" value="PAS-assoc_C"/>
</dbReference>
<keyword evidence="15" id="KW-0175">Coiled coil</keyword>
<evidence type="ECO:0000259" key="18">
    <source>
        <dbReference type="PROSITE" id="PS50109"/>
    </source>
</evidence>
<dbReference type="Pfam" id="PF08447">
    <property type="entry name" value="PAS_3"/>
    <property type="match status" value="1"/>
</dbReference>
<dbReference type="NCBIfam" id="TIGR00229">
    <property type="entry name" value="sensory_box"/>
    <property type="match status" value="2"/>
</dbReference>
<feature type="domain" description="PAC" evidence="20">
    <location>
        <begin position="474"/>
        <end position="526"/>
    </location>
</feature>
<evidence type="ECO:0000256" key="8">
    <source>
        <dbReference type="ARBA" id="ARBA00022679"/>
    </source>
</evidence>
<evidence type="ECO:0000256" key="10">
    <source>
        <dbReference type="ARBA" id="ARBA00022898"/>
    </source>
</evidence>
<evidence type="ECO:0000256" key="15">
    <source>
        <dbReference type="SAM" id="Coils"/>
    </source>
</evidence>
<evidence type="ECO:0000256" key="7">
    <source>
        <dbReference type="ARBA" id="ARBA00022553"/>
    </source>
</evidence>
<keyword evidence="16" id="KW-1133">Transmembrane helix</keyword>
<keyword evidence="9" id="KW-0479">Metal-binding</keyword>
<dbReference type="EC" id="2.7.13.3" evidence="6"/>
<dbReference type="InterPro" id="IPR027939">
    <property type="entry name" value="NMT1/THI5"/>
</dbReference>
<organism evidence="21 22">
    <name type="scientific">Desulfovibrio ferrophilus</name>
    <dbReference type="NCBI Taxonomy" id="241368"/>
    <lineage>
        <taxon>Bacteria</taxon>
        <taxon>Pseudomonadati</taxon>
        <taxon>Thermodesulfobacteriota</taxon>
        <taxon>Desulfovibrionia</taxon>
        <taxon>Desulfovibrionales</taxon>
        <taxon>Desulfovibrionaceae</taxon>
        <taxon>Desulfovibrio</taxon>
    </lineage>
</organism>
<dbReference type="CDD" id="cd00082">
    <property type="entry name" value="HisKA"/>
    <property type="match status" value="1"/>
</dbReference>
<dbReference type="InterPro" id="IPR013656">
    <property type="entry name" value="PAS_4"/>
</dbReference>
<reference evidence="21 22" key="1">
    <citation type="journal article" date="2018" name="Sci. Adv.">
        <title>Multi-heme cytochromes provide a pathway for survival in energy-limited environments.</title>
        <authorList>
            <person name="Deng X."/>
            <person name="Dohmae N."/>
            <person name="Nealson K.H."/>
            <person name="Hashimoto K."/>
            <person name="Okamoto A."/>
        </authorList>
    </citation>
    <scope>NUCLEOTIDE SEQUENCE [LARGE SCALE GENOMIC DNA]</scope>
    <source>
        <strain evidence="21 22">IS5</strain>
    </source>
</reference>
<keyword evidence="22" id="KW-1185">Reference proteome</keyword>
<dbReference type="OrthoDB" id="174578at2"/>
<dbReference type="PROSITE" id="PS50112">
    <property type="entry name" value="PAS"/>
    <property type="match status" value="1"/>
</dbReference>
<dbReference type="SMART" id="SM00091">
    <property type="entry name" value="PAS"/>
    <property type="match status" value="2"/>
</dbReference>
<dbReference type="InterPro" id="IPR036890">
    <property type="entry name" value="HATPase_C_sf"/>
</dbReference>
<dbReference type="SUPFAM" id="SSF55785">
    <property type="entry name" value="PYP-like sensor domain (PAS domain)"/>
    <property type="match status" value="2"/>
</dbReference>
<protein>
    <recommendedName>
        <fullName evidence="6">histidine kinase</fullName>
        <ecNumber evidence="6">2.7.13.3</ecNumber>
    </recommendedName>
    <alternativeName>
        <fullName evidence="13">Thiamine pyrimidine synthase</fullName>
    </alternativeName>
</protein>
<dbReference type="Gene3D" id="1.10.287.130">
    <property type="match status" value="1"/>
</dbReference>
<dbReference type="KEGG" id="dfl:DFE_0446"/>
<feature type="chain" id="PRO_5016410150" description="histidine kinase" evidence="17">
    <location>
        <begin position="26"/>
        <end position="883"/>
    </location>
</feature>
<evidence type="ECO:0000259" key="19">
    <source>
        <dbReference type="PROSITE" id="PS50112"/>
    </source>
</evidence>
<dbReference type="GO" id="GO:0009228">
    <property type="term" value="P:thiamine biosynthetic process"/>
    <property type="evidence" value="ECO:0007669"/>
    <property type="project" value="UniProtKB-KW"/>
</dbReference>
<dbReference type="SMART" id="SM00086">
    <property type="entry name" value="PAC"/>
    <property type="match status" value="2"/>
</dbReference>
<evidence type="ECO:0000256" key="17">
    <source>
        <dbReference type="SAM" id="SignalP"/>
    </source>
</evidence>
<evidence type="ECO:0000256" key="13">
    <source>
        <dbReference type="ARBA" id="ARBA00033171"/>
    </source>
</evidence>
<comment type="catalytic activity">
    <reaction evidence="1">
        <text>ATP + protein L-histidine = ADP + protein N-phospho-L-histidine.</text>
        <dbReference type="EC" id="2.7.13.3"/>
    </reaction>
</comment>
<dbReference type="InterPro" id="IPR035965">
    <property type="entry name" value="PAS-like_dom_sf"/>
</dbReference>
<evidence type="ECO:0000256" key="3">
    <source>
        <dbReference type="ARBA" id="ARBA00004948"/>
    </source>
</evidence>
<keyword evidence="16" id="KW-0472">Membrane</keyword>
<dbReference type="InterPro" id="IPR003594">
    <property type="entry name" value="HATPase_dom"/>
</dbReference>
<dbReference type="Pfam" id="PF09084">
    <property type="entry name" value="NMT1"/>
    <property type="match status" value="1"/>
</dbReference>
<dbReference type="SUPFAM" id="SSF55874">
    <property type="entry name" value="ATPase domain of HSP90 chaperone/DNA topoisomerase II/histidine kinase"/>
    <property type="match status" value="1"/>
</dbReference>
<dbReference type="SMART" id="SM00387">
    <property type="entry name" value="HATPase_c"/>
    <property type="match status" value="1"/>
</dbReference>
<dbReference type="SUPFAM" id="SSF53850">
    <property type="entry name" value="Periplasmic binding protein-like II"/>
    <property type="match status" value="1"/>
</dbReference>
<feature type="signal peptide" evidence="17">
    <location>
        <begin position="1"/>
        <end position="25"/>
    </location>
</feature>
<dbReference type="SMART" id="SM00388">
    <property type="entry name" value="HisKA"/>
    <property type="match status" value="1"/>
</dbReference>
<dbReference type="Proteomes" id="UP000269883">
    <property type="component" value="Chromosome"/>
</dbReference>
<dbReference type="InterPro" id="IPR005467">
    <property type="entry name" value="His_kinase_dom"/>
</dbReference>
<evidence type="ECO:0000256" key="4">
    <source>
        <dbReference type="ARBA" id="ARBA00009406"/>
    </source>
</evidence>
<evidence type="ECO:0000256" key="2">
    <source>
        <dbReference type="ARBA" id="ARBA00003469"/>
    </source>
</evidence>
<dbReference type="InterPro" id="IPR013655">
    <property type="entry name" value="PAS_fold_3"/>
</dbReference>
<feature type="coiled-coil region" evidence="15">
    <location>
        <begin position="382"/>
        <end position="409"/>
    </location>
</feature>
<evidence type="ECO:0000259" key="20">
    <source>
        <dbReference type="PROSITE" id="PS50113"/>
    </source>
</evidence>
<evidence type="ECO:0000313" key="21">
    <source>
        <dbReference type="EMBL" id="BBD07172.1"/>
    </source>
</evidence>
<dbReference type="Gene3D" id="3.30.565.10">
    <property type="entry name" value="Histidine kinase-like ATPase, C-terminal domain"/>
    <property type="match status" value="1"/>
</dbReference>
<dbReference type="PANTHER" id="PTHR31528">
    <property type="entry name" value="4-AMINO-5-HYDROXYMETHYL-2-METHYLPYRIMIDINE PHOSPHATE SYNTHASE THI11-RELATED"/>
    <property type="match status" value="1"/>
</dbReference>
<dbReference type="Gene3D" id="3.30.450.20">
    <property type="entry name" value="PAS domain"/>
    <property type="match status" value="2"/>
</dbReference>
<comment type="subunit">
    <text evidence="5">Homodimer.</text>
</comment>
<sequence length="883" mass="98738">MTIRRMVCTLMVCISLFMFSDSADAKKVVLQLCWDHQFQFAGYYAAKWQGYFDEAGLEVEIQSAYGKDGSFSRAIDAVAAGRAQFGVGASDILVARDKGIPVVVLASIFQHSAAEIYVRKDSGIGGASDLTGKKLVRRPGDLFEVELQAMLRAEGVDPNSLEYAPIKRGVRHYQQLASGEVDAILGYRLTTPFMLRKLGVDFSVLRPMSYGVDFYGDSLYTTKDVIDADPAMVQAFIRASLKGWEYALDHAEEVAERISKELPRVHAPLETTEFNLGQVEGVKHLCPYPHVELLGHVNPERWRQMHEHLREYGQVKGSVDVGELVYDPAAWDERISQRLTRLLTGGFVAVGIAALFVFAWAVSLRKIVANRTRQLVDSNSRLKDQVLERQRAEGSLRESEERFRQMVENIHVFFWVREADSGKILYTSPGYERIWGQSSEALLADSSTFYDSLHPDDCSTIRDTLQEGLANRAADCECRVLRPDGEMRWVRWRVFPVLNAKGEVYRLAGVAVDITKRRHAEDLLRESERRYRTITENLPGGMLLLDGDMKVVAANSTFKQWFPETEHDFGGHCYSLMGQQERCPLCPCSTLFVDGEVHTQFKELSVHGAMRMFRVIACPIRDNEGKVVQGGVMYSDVTEEVKLTEQLQRATKTELLATMSSGIAHEVNQPLNALKLWTTGLMMLVENEGRVEMPKLLEQLGKIQGAADRIASVIDHMRMLIRKGDNVEVEVVDLNMAVKRALTLMSAKLAYHGIKLSLELEPGPALVRANGIQLEQVVINLMVNAVDIHDTYDRRDKQIVISTINNSSHMILSVEDNGPGFADEPDKIFEPFYTTKSHGGSMGLGLALVQTFVNSWNGKITAGASEQFKGAKIEISLLKGTVS</sequence>
<comment type="pathway">
    <text evidence="3">Cofactor biosynthesis; thiamine diphosphate biosynthesis.</text>
</comment>